<feature type="region of interest" description="Disordered" evidence="1">
    <location>
        <begin position="1"/>
        <end position="37"/>
    </location>
</feature>
<accession>A0A9P6VG13</accession>
<organism evidence="2 3">
    <name type="scientific">Hyphodiscus hymeniophilus</name>
    <dbReference type="NCBI Taxonomy" id="353542"/>
    <lineage>
        <taxon>Eukaryota</taxon>
        <taxon>Fungi</taxon>
        <taxon>Dikarya</taxon>
        <taxon>Ascomycota</taxon>
        <taxon>Pezizomycotina</taxon>
        <taxon>Leotiomycetes</taxon>
        <taxon>Helotiales</taxon>
        <taxon>Hyphodiscaceae</taxon>
        <taxon>Hyphodiscus</taxon>
    </lineage>
</organism>
<proteinExistence type="predicted"/>
<evidence type="ECO:0000313" key="2">
    <source>
        <dbReference type="EMBL" id="KAG0647237.1"/>
    </source>
</evidence>
<sequence length="343" mass="39035">MISQFTGLRGQPSYHGHRVSSISHVSPTTPLELPTNRRNDIRHPLRAETSDEEIEKIEKFLVFCRKSSNAGTKADGDEDPDKLAWNVTDREIFEWQYVCRTGRPYWCVPDLEYSRLKKLPGRLWNESPPQSPPQSPPHLWMREVDRNPKELYSKQRRTVSDSYLADQDRDDDNLAHLIAIQLLSSCFTLPPDQNGLPWLDFNYYNPKRSPRNLPDPRLISSLRMHTYFRYSPCFGHQARNTSPVRLWSASNDRPSPTSSLPYLATGFHTPVIGSSGSSPRGRRVHRPVNGTEGSANGCSPENQSEEIGSEALEDNAETIWGFSTLTTANGLERIRVADSFTWP</sequence>
<keyword evidence="3" id="KW-1185">Reference proteome</keyword>
<feature type="compositionally biased region" description="Polar residues" evidence="1">
    <location>
        <begin position="20"/>
        <end position="29"/>
    </location>
</feature>
<gene>
    <name evidence="2" type="ORF">D0Z07_7018</name>
</gene>
<evidence type="ECO:0000256" key="1">
    <source>
        <dbReference type="SAM" id="MobiDB-lite"/>
    </source>
</evidence>
<dbReference type="EMBL" id="VNKQ01000013">
    <property type="protein sequence ID" value="KAG0647237.1"/>
    <property type="molecule type" value="Genomic_DNA"/>
</dbReference>
<feature type="region of interest" description="Disordered" evidence="1">
    <location>
        <begin position="271"/>
        <end position="308"/>
    </location>
</feature>
<comment type="caution">
    <text evidence="2">The sequence shown here is derived from an EMBL/GenBank/DDBJ whole genome shotgun (WGS) entry which is preliminary data.</text>
</comment>
<protein>
    <submittedName>
        <fullName evidence="2">Uncharacterized protein</fullName>
    </submittedName>
</protein>
<feature type="compositionally biased region" description="Polar residues" evidence="1">
    <location>
        <begin position="291"/>
        <end position="302"/>
    </location>
</feature>
<reference evidence="2" key="1">
    <citation type="submission" date="2019-07" db="EMBL/GenBank/DDBJ databases">
        <title>Hyphodiscus hymeniophilus genome sequencing and assembly.</title>
        <authorList>
            <person name="Kramer G."/>
            <person name="Nodwell J."/>
        </authorList>
    </citation>
    <scope>NUCLEOTIDE SEQUENCE</scope>
    <source>
        <strain evidence="2">ATCC 34498</strain>
    </source>
</reference>
<dbReference type="Proteomes" id="UP000785200">
    <property type="component" value="Unassembled WGS sequence"/>
</dbReference>
<dbReference type="OrthoDB" id="3946545at2759"/>
<dbReference type="AlphaFoldDB" id="A0A9P6VG13"/>
<name>A0A9P6VG13_9HELO</name>
<evidence type="ECO:0000313" key="3">
    <source>
        <dbReference type="Proteomes" id="UP000785200"/>
    </source>
</evidence>